<evidence type="ECO:0000256" key="3">
    <source>
        <dbReference type="ARBA" id="ARBA00023163"/>
    </source>
</evidence>
<dbReference type="STRING" id="439481.Aboo_1417"/>
<dbReference type="GO" id="GO:0003677">
    <property type="term" value="F:DNA binding"/>
    <property type="evidence" value="ECO:0007669"/>
    <property type="project" value="UniProtKB-UniRule"/>
</dbReference>
<dbReference type="HOGENOM" id="CLU_111001_0_0_2"/>
<evidence type="ECO:0000256" key="1">
    <source>
        <dbReference type="ARBA" id="ARBA00023015"/>
    </source>
</evidence>
<keyword evidence="3 4" id="KW-0804">Transcription</keyword>
<reference evidence="6" key="1">
    <citation type="submission" date="2010-02" db="EMBL/GenBank/DDBJ databases">
        <title>Complete sequence of Aciduliprofundum boonei T469.</title>
        <authorList>
            <consortium name="US DOE Joint Genome Institute"/>
            <person name="Lucas S."/>
            <person name="Copeland A."/>
            <person name="Lapidus A."/>
            <person name="Cheng J.-F."/>
            <person name="Bruce D."/>
            <person name="Goodwin L."/>
            <person name="Pitluck S."/>
            <person name="Saunders E."/>
            <person name="Detter J.C."/>
            <person name="Han C."/>
            <person name="Tapia R."/>
            <person name="Land M."/>
            <person name="Hauser L."/>
            <person name="Kyrpides N."/>
            <person name="Mikhailova N."/>
            <person name="Flores G."/>
            <person name="Reysenbach A.-L."/>
            <person name="Woyke T."/>
        </authorList>
    </citation>
    <scope>NUCLEOTIDE SEQUENCE</scope>
    <source>
        <strain evidence="6">T469</strain>
    </source>
</reference>
<evidence type="ECO:0000256" key="4">
    <source>
        <dbReference type="HAMAP-Rule" id="MF_01214"/>
    </source>
</evidence>
<dbReference type="OrthoDB" id="68893at2157"/>
<dbReference type="AlphaFoldDB" id="B5IB78"/>
<accession>B5IB78</accession>
<evidence type="ECO:0000313" key="6">
    <source>
        <dbReference type="EMBL" id="ADD09224.1"/>
    </source>
</evidence>
<dbReference type="Gene3D" id="3.40.50.2020">
    <property type="match status" value="1"/>
</dbReference>
<gene>
    <name evidence="4" type="primary">gfcR</name>
    <name evidence="6" type="ordered locus">Aboo_1417</name>
</gene>
<dbReference type="CDD" id="cd06223">
    <property type="entry name" value="PRTases_typeI"/>
    <property type="match status" value="1"/>
</dbReference>
<keyword evidence="2 4" id="KW-0238">DNA-binding</keyword>
<dbReference type="eggNOG" id="arCOG00028">
    <property type="taxonomic scope" value="Archaea"/>
</dbReference>
<keyword evidence="1 4" id="KW-0805">Transcription regulation</keyword>
<comment type="similarity">
    <text evidence="4">Belongs to the purine/pyrimidine phosphoribosyltransferase family. GfcR subfamily.</text>
</comment>
<dbReference type="Pfam" id="PF00156">
    <property type="entry name" value="Pribosyltran"/>
    <property type="match status" value="1"/>
</dbReference>
<organism evidence="6 7">
    <name type="scientific">Aciduliprofundum boonei (strain DSM 19572 / T469)</name>
    <dbReference type="NCBI Taxonomy" id="439481"/>
    <lineage>
        <taxon>Archaea</taxon>
        <taxon>Methanobacteriati</taxon>
        <taxon>Thermoplasmatota</taxon>
        <taxon>DHVE2 group</taxon>
        <taxon>Candidatus Aciduliprofundum</taxon>
    </lineage>
</organism>
<feature type="domain" description="Phosphoribosyltransferase" evidence="5">
    <location>
        <begin position="60"/>
        <end position="174"/>
    </location>
</feature>
<dbReference type="InterPro" id="IPR022854">
    <property type="entry name" value="GfcR-like"/>
</dbReference>
<dbReference type="KEGG" id="abi:Aboo_1417"/>
<dbReference type="GO" id="GO:0010468">
    <property type="term" value="P:regulation of gene expression"/>
    <property type="evidence" value="ECO:0007669"/>
    <property type="project" value="UniProtKB-UniRule"/>
</dbReference>
<dbReference type="GO" id="GO:0006222">
    <property type="term" value="P:UMP biosynthetic process"/>
    <property type="evidence" value="ECO:0007669"/>
    <property type="project" value="TreeGrafter"/>
</dbReference>
<keyword evidence="6" id="KW-0328">Glycosyltransferase</keyword>
<evidence type="ECO:0000256" key="2">
    <source>
        <dbReference type="ARBA" id="ARBA00023125"/>
    </source>
</evidence>
<evidence type="ECO:0000259" key="5">
    <source>
        <dbReference type="Pfam" id="PF00156"/>
    </source>
</evidence>
<dbReference type="RefSeq" id="WP_008083038.1">
    <property type="nucleotide sequence ID" value="NC_013926.1"/>
</dbReference>
<dbReference type="NCBIfam" id="NF002620">
    <property type="entry name" value="PRK02277.1"/>
    <property type="match status" value="1"/>
</dbReference>
<keyword evidence="7" id="KW-1185">Reference proteome</keyword>
<dbReference type="InterPro" id="IPR029057">
    <property type="entry name" value="PRTase-like"/>
</dbReference>
<comment type="domain">
    <text evidence="4">Contains an N-terminal DNA-binding winged helix-turn-helix domain and a C-terminal regulatory domain (or effector binding domain) resembling phosphoribosyltransferase (PRT) domain.</text>
</comment>
<dbReference type="HAMAP" id="MF_01214">
    <property type="entry name" value="GfcR"/>
    <property type="match status" value="1"/>
</dbReference>
<dbReference type="GO" id="GO:0004588">
    <property type="term" value="F:orotate phosphoribosyltransferase activity"/>
    <property type="evidence" value="ECO:0007669"/>
    <property type="project" value="TreeGrafter"/>
</dbReference>
<dbReference type="EMBL" id="CP001941">
    <property type="protein sequence ID" value="ADD09224.1"/>
    <property type="molecule type" value="Genomic_DNA"/>
</dbReference>
<name>B5IB78_ACIB4</name>
<dbReference type="GeneID" id="8828381"/>
<dbReference type="Proteomes" id="UP000001400">
    <property type="component" value="Chromosome"/>
</dbReference>
<dbReference type="PANTHER" id="PTHR19278:SF41">
    <property type="entry name" value="PYRE-LIKE PROTEIN"/>
    <property type="match status" value="1"/>
</dbReference>
<dbReference type="PANTHER" id="PTHR19278">
    <property type="entry name" value="OROTATE PHOSPHORIBOSYLTRANSFERASE"/>
    <property type="match status" value="1"/>
</dbReference>
<protein>
    <recommendedName>
        <fullName evidence="4">Transcriptional regulator GfcR</fullName>
    </recommendedName>
</protein>
<dbReference type="InterPro" id="IPR000836">
    <property type="entry name" value="PRTase_dom"/>
</dbReference>
<dbReference type="GO" id="GO:0019856">
    <property type="term" value="P:pyrimidine nucleobase biosynthetic process"/>
    <property type="evidence" value="ECO:0007669"/>
    <property type="project" value="TreeGrafter"/>
</dbReference>
<proteinExistence type="inferred from homology"/>
<sequence length="194" mass="21710">MKSIEELVKRARELKEKGLDTKEIATELHLSTNTVEWLLTKGIGGEAPKDVKIGWRSIGIYPYRISKIAEIMSDIILEEMEKRQFDVDSIVGILINGIPFATFIAEELNVELIIYRPHPKMEEGAFSSNYAHIEGKKVVIVDDVMSTGETLRKAIDDIKNAGGEPVLSVVLVNKTPWDEVNGVPLRALIRARTL</sequence>
<evidence type="ECO:0000313" key="7">
    <source>
        <dbReference type="Proteomes" id="UP000001400"/>
    </source>
</evidence>
<keyword evidence="6" id="KW-0808">Transferase</keyword>
<dbReference type="SUPFAM" id="SSF53271">
    <property type="entry name" value="PRTase-like"/>
    <property type="match status" value="1"/>
</dbReference>